<organism evidence="1 2">
    <name type="scientific">Sunxiuqinia dokdonensis</name>
    <dbReference type="NCBI Taxonomy" id="1409788"/>
    <lineage>
        <taxon>Bacteria</taxon>
        <taxon>Pseudomonadati</taxon>
        <taxon>Bacteroidota</taxon>
        <taxon>Bacteroidia</taxon>
        <taxon>Marinilabiliales</taxon>
        <taxon>Prolixibacteraceae</taxon>
        <taxon>Sunxiuqinia</taxon>
    </lineage>
</organism>
<reference evidence="2" key="1">
    <citation type="submission" date="2015-07" db="EMBL/GenBank/DDBJ databases">
        <title>Genome sequencing of Sunxiuqinia dokdonensis strain SK.</title>
        <authorList>
            <person name="Ahn S."/>
            <person name="Kim B.-C."/>
        </authorList>
    </citation>
    <scope>NUCLEOTIDE SEQUENCE [LARGE SCALE GENOMIC DNA]</scope>
    <source>
        <strain evidence="2">SK</strain>
    </source>
</reference>
<evidence type="ECO:0000313" key="1">
    <source>
        <dbReference type="EMBL" id="KOH43182.1"/>
    </source>
</evidence>
<name>A0A0L8V4S7_9BACT</name>
<dbReference type="EMBL" id="LGIA01000197">
    <property type="protein sequence ID" value="KOH43182.1"/>
    <property type="molecule type" value="Genomic_DNA"/>
</dbReference>
<dbReference type="OrthoDB" id="1422734at2"/>
<accession>A0A0L8V4S7</accession>
<comment type="caution">
    <text evidence="1">The sequence shown here is derived from an EMBL/GenBank/DDBJ whole genome shotgun (WGS) entry which is preliminary data.</text>
</comment>
<gene>
    <name evidence="1" type="ORF">NC99_40060</name>
</gene>
<sequence>MRNLILPVLTILTLMQCCAPTRNHIVPDKVAKEIFSPAELKGIEEMIAYVDRQVSEVTKKTDINESYHSYFNGLESAVFPALVKDTAKFKFLGTIDEEAFSTIWRMDDHTEMVKTKDTVLTDLHGYQLLELNYNGKYLNYLKEIGKTDKHYADIYKSIEIAGDLSPSAFAWFREHHQELDFTRFKDRLWATVILLRIGDPLEEKVERYLKNQKPNK</sequence>
<proteinExistence type="predicted"/>
<keyword evidence="2" id="KW-1185">Reference proteome</keyword>
<dbReference type="STRING" id="1409788.NC99_40060"/>
<dbReference type="AlphaFoldDB" id="A0A0L8V4S7"/>
<dbReference type="RefSeq" id="WP_157625067.1">
    <property type="nucleotide sequence ID" value="NZ_LGIA01000197.1"/>
</dbReference>
<evidence type="ECO:0000313" key="2">
    <source>
        <dbReference type="Proteomes" id="UP000036958"/>
    </source>
</evidence>
<protein>
    <submittedName>
        <fullName evidence="1">Uncharacterized protein</fullName>
    </submittedName>
</protein>
<dbReference type="Proteomes" id="UP000036958">
    <property type="component" value="Unassembled WGS sequence"/>
</dbReference>